<keyword evidence="5" id="KW-1185">Reference proteome</keyword>
<proteinExistence type="predicted"/>
<dbReference type="InterPro" id="IPR000683">
    <property type="entry name" value="Gfo/Idh/MocA-like_OxRdtase_N"/>
</dbReference>
<dbReference type="RefSeq" id="WP_261868234.1">
    <property type="nucleotide sequence ID" value="NZ_BRLF01000020.1"/>
</dbReference>
<dbReference type="AlphaFoldDB" id="A0AAI9L5W8"/>
<sequence length="322" mass="36245">MKIGIVGSGNIVKACLEAINKIDSVSCEAIVVREESKHKGEQLIKEFSINKLYTDYSKFITDPDIDIVYIGITNDLHYEYALLALNANKSVICEKPFTSDYSELLNLSRIAREKRLFLFEAITTIHSSNFKYIKDNISKLGDIKLVQCNYSQYSSRYQKYLDGIVLPSFDPAMSGGSLYDLNIYNIHFICAIFGMPLLVKYHANRGFNGIDTSGVLVLVYPSFVAVCCGAKDSVSPSYATIQGTNGYLKLIGSPNMAKSVECYIDGELSVIDKSTYKHYMVDEFIEFYSMFVKKDYSQCYEILDHSLVVLSVLTEARKQVTL</sequence>
<dbReference type="PANTHER" id="PTHR43054:SF1">
    <property type="entry name" value="SCYLLO-INOSITOL 2-DEHYDROGENASE (NADP(+)) IOLU"/>
    <property type="match status" value="1"/>
</dbReference>
<dbReference type="Gene3D" id="3.40.50.720">
    <property type="entry name" value="NAD(P)-binding Rossmann-like Domain"/>
    <property type="match status" value="1"/>
</dbReference>
<dbReference type="EMBL" id="BSRL01000019">
    <property type="protein sequence ID" value="GLV71985.1"/>
    <property type="molecule type" value="Genomic_DNA"/>
</dbReference>
<dbReference type="SUPFAM" id="SSF55347">
    <property type="entry name" value="Glyceraldehyde-3-phosphate dehydrogenase-like, C-terminal domain"/>
    <property type="match status" value="1"/>
</dbReference>
<evidence type="ECO:0000313" key="5">
    <source>
        <dbReference type="Proteomes" id="UP001058167"/>
    </source>
</evidence>
<feature type="domain" description="GFO/IDH/MocA-like oxidoreductase" evidence="2">
    <location>
        <begin position="139"/>
        <end position="248"/>
    </location>
</feature>
<dbReference type="InterPro" id="IPR055170">
    <property type="entry name" value="GFO_IDH_MocA-like_dom"/>
</dbReference>
<dbReference type="Proteomes" id="UP001165145">
    <property type="component" value="Unassembled WGS sequence"/>
</dbReference>
<comment type="caution">
    <text evidence="4">The sequence shown here is derived from an EMBL/GenBank/DDBJ whole genome shotgun (WGS) entry which is preliminary data.</text>
</comment>
<reference evidence="3" key="1">
    <citation type="submission" date="2022-06" db="EMBL/GenBank/DDBJ databases">
        <title>Draft genome sequences of Pectobacterium carotovorum subsp. carotovorum str. NBRC12380.</title>
        <authorList>
            <person name="Wakabayashi Y."/>
            <person name="Kojima K."/>
        </authorList>
    </citation>
    <scope>NUCLEOTIDE SEQUENCE</scope>
    <source>
        <strain evidence="3">NBRC 12380</strain>
    </source>
</reference>
<protein>
    <recommendedName>
        <fullName evidence="7">Gfo/Idh/MocA family oxidoreductase</fullName>
    </recommendedName>
</protein>
<dbReference type="InterPro" id="IPR036291">
    <property type="entry name" value="NAD(P)-bd_dom_sf"/>
</dbReference>
<evidence type="ECO:0000313" key="4">
    <source>
        <dbReference type="EMBL" id="GLV71985.1"/>
    </source>
</evidence>
<dbReference type="Gene3D" id="3.30.360.10">
    <property type="entry name" value="Dihydrodipicolinate Reductase, domain 2"/>
    <property type="match status" value="1"/>
</dbReference>
<name>A0AAI9L5W8_PECCC</name>
<dbReference type="Proteomes" id="UP001058167">
    <property type="component" value="Unassembled WGS sequence"/>
</dbReference>
<dbReference type="SUPFAM" id="SSF51735">
    <property type="entry name" value="NAD(P)-binding Rossmann-fold domains"/>
    <property type="match status" value="1"/>
</dbReference>
<feature type="domain" description="Gfo/Idh/MocA-like oxidoreductase N-terminal" evidence="1">
    <location>
        <begin position="1"/>
        <end position="118"/>
    </location>
</feature>
<dbReference type="Pfam" id="PF01408">
    <property type="entry name" value="GFO_IDH_MocA"/>
    <property type="match status" value="1"/>
</dbReference>
<reference evidence="4" key="2">
    <citation type="submission" date="2023-02" db="EMBL/GenBank/DDBJ databases">
        <title>Pectobacterium carotovorum subsp. carotovorum NBRC 12380.</title>
        <authorList>
            <person name="Ichikawa N."/>
            <person name="Sato H."/>
            <person name="Tonouchi N."/>
        </authorList>
    </citation>
    <scope>NUCLEOTIDE SEQUENCE</scope>
    <source>
        <strain evidence="4">NBRC 12380</strain>
    </source>
</reference>
<dbReference type="GO" id="GO:0000166">
    <property type="term" value="F:nucleotide binding"/>
    <property type="evidence" value="ECO:0007669"/>
    <property type="project" value="InterPro"/>
</dbReference>
<organism evidence="4 6">
    <name type="scientific">Pectobacterium carotovorum subsp. carotovorum</name>
    <name type="common">Erwinia carotovora subsp. carotovora</name>
    <dbReference type="NCBI Taxonomy" id="555"/>
    <lineage>
        <taxon>Bacteria</taxon>
        <taxon>Pseudomonadati</taxon>
        <taxon>Pseudomonadota</taxon>
        <taxon>Gammaproteobacteria</taxon>
        <taxon>Enterobacterales</taxon>
        <taxon>Pectobacteriaceae</taxon>
        <taxon>Pectobacterium</taxon>
    </lineage>
</organism>
<evidence type="ECO:0008006" key="7">
    <source>
        <dbReference type="Google" id="ProtNLM"/>
    </source>
</evidence>
<evidence type="ECO:0000313" key="3">
    <source>
        <dbReference type="EMBL" id="GKX49676.1"/>
    </source>
</evidence>
<evidence type="ECO:0000259" key="1">
    <source>
        <dbReference type="Pfam" id="PF01408"/>
    </source>
</evidence>
<gene>
    <name evidence="4" type="ORF">Pcaca03_44290</name>
    <name evidence="3" type="ORF">SOASR016_44280</name>
</gene>
<dbReference type="Pfam" id="PF22725">
    <property type="entry name" value="GFO_IDH_MocA_C3"/>
    <property type="match status" value="1"/>
</dbReference>
<accession>A0AAI9L5W8</accession>
<evidence type="ECO:0000259" key="2">
    <source>
        <dbReference type="Pfam" id="PF22725"/>
    </source>
</evidence>
<dbReference type="PANTHER" id="PTHR43054">
    <property type="match status" value="1"/>
</dbReference>
<evidence type="ECO:0000313" key="6">
    <source>
        <dbReference type="Proteomes" id="UP001165145"/>
    </source>
</evidence>
<dbReference type="EMBL" id="BRLF01000020">
    <property type="protein sequence ID" value="GKX49676.1"/>
    <property type="molecule type" value="Genomic_DNA"/>
</dbReference>